<keyword evidence="18" id="KW-0233">DNA recombination</keyword>
<comment type="catalytic activity">
    <reaction evidence="20">
        <text>DNA(n) + a 2'-deoxyribonucleoside 5'-triphosphate = DNA(n+1) + diphosphate</text>
        <dbReference type="Rhea" id="RHEA:22508"/>
        <dbReference type="Rhea" id="RHEA-COMP:17339"/>
        <dbReference type="Rhea" id="RHEA-COMP:17340"/>
        <dbReference type="ChEBI" id="CHEBI:33019"/>
        <dbReference type="ChEBI" id="CHEBI:61560"/>
        <dbReference type="ChEBI" id="CHEBI:173112"/>
        <dbReference type="EC" id="2.7.7.7"/>
    </reaction>
</comment>
<dbReference type="GO" id="GO:0006508">
    <property type="term" value="P:proteolysis"/>
    <property type="evidence" value="ECO:0007669"/>
    <property type="project" value="UniProtKB-KW"/>
</dbReference>
<dbReference type="InterPro" id="IPR036397">
    <property type="entry name" value="RNaseH_sf"/>
</dbReference>
<evidence type="ECO:0000256" key="12">
    <source>
        <dbReference type="ARBA" id="ARBA00022842"/>
    </source>
</evidence>
<evidence type="ECO:0000256" key="10">
    <source>
        <dbReference type="ARBA" id="ARBA00022801"/>
    </source>
</evidence>
<dbReference type="GO" id="GO:0005634">
    <property type="term" value="C:nucleus"/>
    <property type="evidence" value="ECO:0007669"/>
    <property type="project" value="UniProtKB-ARBA"/>
</dbReference>
<evidence type="ECO:0000259" key="22">
    <source>
        <dbReference type="PROSITE" id="PS50994"/>
    </source>
</evidence>
<evidence type="ECO:0000256" key="8">
    <source>
        <dbReference type="ARBA" id="ARBA00022741"/>
    </source>
</evidence>
<evidence type="ECO:0000313" key="24">
    <source>
        <dbReference type="Proteomes" id="UP000765509"/>
    </source>
</evidence>
<dbReference type="GO" id="GO:0003723">
    <property type="term" value="F:RNA binding"/>
    <property type="evidence" value="ECO:0007669"/>
    <property type="project" value="UniProtKB-KW"/>
</dbReference>
<comment type="caution">
    <text evidence="23">The sequence shown here is derived from an EMBL/GenBank/DDBJ whole genome shotgun (WGS) entry which is preliminary data.</text>
</comment>
<evidence type="ECO:0000256" key="7">
    <source>
        <dbReference type="ARBA" id="ARBA00022723"/>
    </source>
</evidence>
<keyword evidence="6" id="KW-0540">Nuclease</keyword>
<evidence type="ECO:0000256" key="16">
    <source>
        <dbReference type="ARBA" id="ARBA00022932"/>
    </source>
</evidence>
<dbReference type="InterPro" id="IPR012337">
    <property type="entry name" value="RNaseH-like_sf"/>
</dbReference>
<dbReference type="InterPro" id="IPR054722">
    <property type="entry name" value="PolX-like_BBD"/>
</dbReference>
<dbReference type="GO" id="GO:0008233">
    <property type="term" value="F:peptidase activity"/>
    <property type="evidence" value="ECO:0007669"/>
    <property type="project" value="UniProtKB-KW"/>
</dbReference>
<organism evidence="23 24">
    <name type="scientific">Austropuccinia psidii MF-1</name>
    <dbReference type="NCBI Taxonomy" id="1389203"/>
    <lineage>
        <taxon>Eukaryota</taxon>
        <taxon>Fungi</taxon>
        <taxon>Dikarya</taxon>
        <taxon>Basidiomycota</taxon>
        <taxon>Pucciniomycotina</taxon>
        <taxon>Pucciniomycetes</taxon>
        <taxon>Pucciniales</taxon>
        <taxon>Sphaerophragmiaceae</taxon>
        <taxon>Austropuccinia</taxon>
    </lineage>
</organism>
<dbReference type="GO" id="GO:0032196">
    <property type="term" value="P:transposition"/>
    <property type="evidence" value="ECO:0007669"/>
    <property type="project" value="UniProtKB-KW"/>
</dbReference>
<evidence type="ECO:0000256" key="1">
    <source>
        <dbReference type="ARBA" id="ARBA00002180"/>
    </source>
</evidence>
<evidence type="ECO:0000256" key="14">
    <source>
        <dbReference type="ARBA" id="ARBA00022908"/>
    </source>
</evidence>
<dbReference type="GO" id="GO:0003887">
    <property type="term" value="F:DNA-directed DNA polymerase activity"/>
    <property type="evidence" value="ECO:0007669"/>
    <property type="project" value="UniProtKB-KW"/>
</dbReference>
<keyword evidence="17" id="KW-0917">Virion maturation</keyword>
<keyword evidence="4" id="KW-0645">Protease</keyword>
<dbReference type="GO" id="GO:0005524">
    <property type="term" value="F:ATP binding"/>
    <property type="evidence" value="ECO:0007669"/>
    <property type="project" value="UniProtKB-KW"/>
</dbReference>
<evidence type="ECO:0000256" key="2">
    <source>
        <dbReference type="ARBA" id="ARBA00022578"/>
    </source>
</evidence>
<keyword evidence="5" id="KW-0548">Nucleotidyltransferase</keyword>
<dbReference type="InterPro" id="IPR001584">
    <property type="entry name" value="Integrase_cat-core"/>
</dbReference>
<dbReference type="GO" id="GO:0003964">
    <property type="term" value="F:RNA-directed DNA polymerase activity"/>
    <property type="evidence" value="ECO:0007669"/>
    <property type="project" value="UniProtKB-KW"/>
</dbReference>
<dbReference type="GO" id="GO:0004519">
    <property type="term" value="F:endonuclease activity"/>
    <property type="evidence" value="ECO:0007669"/>
    <property type="project" value="UniProtKB-KW"/>
</dbReference>
<keyword evidence="7" id="KW-0479">Metal-binding</keyword>
<keyword evidence="10" id="KW-0378">Hydrolase</keyword>
<comment type="catalytic activity">
    <reaction evidence="19">
        <text>DNA(n) + a 2'-deoxyribonucleoside 5'-triphosphate = DNA(n+1) + diphosphate</text>
        <dbReference type="Rhea" id="RHEA:22508"/>
        <dbReference type="Rhea" id="RHEA-COMP:17339"/>
        <dbReference type="Rhea" id="RHEA-COMP:17340"/>
        <dbReference type="ChEBI" id="CHEBI:33019"/>
        <dbReference type="ChEBI" id="CHEBI:61560"/>
        <dbReference type="ChEBI" id="CHEBI:173112"/>
        <dbReference type="EC" id="2.7.7.49"/>
    </reaction>
</comment>
<keyword evidence="8" id="KW-0547">Nucleotide-binding</keyword>
<dbReference type="PANTHER" id="PTHR42648">
    <property type="entry name" value="TRANSPOSASE, PUTATIVE-RELATED"/>
    <property type="match status" value="1"/>
</dbReference>
<dbReference type="GO" id="GO:0046872">
    <property type="term" value="F:metal ion binding"/>
    <property type="evidence" value="ECO:0007669"/>
    <property type="project" value="UniProtKB-KW"/>
</dbReference>
<keyword evidence="11" id="KW-0067">ATP-binding</keyword>
<gene>
    <name evidence="23" type="ORF">O181_122201</name>
</gene>
<keyword evidence="2" id="KW-0815">Transposition</keyword>
<keyword evidence="13" id="KW-0694">RNA-binding</keyword>
<comment type="function">
    <text evidence="1">The aspartyl protease (PR) mediates the proteolytic cleavages of the Gag and Gag-Pol polyproteins after assembly of the VLP.</text>
</comment>
<evidence type="ECO:0000256" key="15">
    <source>
        <dbReference type="ARBA" id="ARBA00022918"/>
    </source>
</evidence>
<evidence type="ECO:0000256" key="17">
    <source>
        <dbReference type="ARBA" id="ARBA00023113"/>
    </source>
</evidence>
<dbReference type="PROSITE" id="PS50994">
    <property type="entry name" value="INTEGRASE"/>
    <property type="match status" value="1"/>
</dbReference>
<sequence length="507" mass="58016">MFNKKCFFSTFNAINNSKILMGFDSSSLAAIRREMARLVDCNGVTWMLNNSLYVPKLNTNLVALSQLASQITIQSKNGYSNIFLNNEAKSSFFCPMASRVVETKIKLNSVCLSTISDDPWLQILEHPNERETKKLIQNYSKNGMNCNECAKGKLTEFHFSHSFQPVSHPLEVFHMNLCGPIQTQSLSGARYFMILINQFTGFVTIKFLNNKSEAFQVFKNFTIRPKVLHGRKVLKTVSDGGKEFDNNQFKQLAKESGFKHWNSPPYTPEHNGVAKRSNRYIIEKTRCLLQQANLADQFWPEVASTATCLHNQTPKNDAILLYETWFGFKPCMDKLRSFVCKALVRIPLATHFSIFGAVAWEDILLRYENHALAYRILRISDKRVIISRHVKFDESCFPALIYSPIKNPLNTRILHFFSNLPFYCSSTHGDTANEVDDCSVVEEVFHDDLEEQPTQRIRVIGPRHPTLISSNVTTDNILSYKRRAHRTTKSTVPKTYEEATKSEQCEG</sequence>
<dbReference type="EMBL" id="AVOT02112599">
    <property type="protein sequence ID" value="MBW0582486.1"/>
    <property type="molecule type" value="Genomic_DNA"/>
</dbReference>
<dbReference type="InterPro" id="IPR039537">
    <property type="entry name" value="Retrotran_Ty1/copia-like"/>
</dbReference>
<keyword evidence="24" id="KW-1185">Reference proteome</keyword>
<feature type="compositionally biased region" description="Basic and acidic residues" evidence="21">
    <location>
        <begin position="495"/>
        <end position="507"/>
    </location>
</feature>
<dbReference type="OrthoDB" id="7691805at2759"/>
<name>A0A9Q3Q249_9BASI</name>
<evidence type="ECO:0000256" key="4">
    <source>
        <dbReference type="ARBA" id="ARBA00022670"/>
    </source>
</evidence>
<dbReference type="Gene3D" id="3.30.420.10">
    <property type="entry name" value="Ribonuclease H-like superfamily/Ribonuclease H"/>
    <property type="match status" value="1"/>
</dbReference>
<keyword evidence="16" id="KW-0808">Transferase</keyword>
<keyword evidence="12" id="KW-0460">Magnesium</keyword>
<keyword evidence="14" id="KW-0229">DNA integration</keyword>
<evidence type="ECO:0000256" key="18">
    <source>
        <dbReference type="ARBA" id="ARBA00023172"/>
    </source>
</evidence>
<keyword evidence="3" id="KW-1188">Viral release from host cell</keyword>
<evidence type="ECO:0000256" key="21">
    <source>
        <dbReference type="SAM" id="MobiDB-lite"/>
    </source>
</evidence>
<evidence type="ECO:0000256" key="5">
    <source>
        <dbReference type="ARBA" id="ARBA00022695"/>
    </source>
</evidence>
<dbReference type="SUPFAM" id="SSF53098">
    <property type="entry name" value="Ribonuclease H-like"/>
    <property type="match status" value="1"/>
</dbReference>
<evidence type="ECO:0000313" key="23">
    <source>
        <dbReference type="EMBL" id="MBW0582486.1"/>
    </source>
</evidence>
<evidence type="ECO:0000256" key="19">
    <source>
        <dbReference type="ARBA" id="ARBA00048173"/>
    </source>
</evidence>
<dbReference type="Pfam" id="PF25597">
    <property type="entry name" value="SH3_retrovirus"/>
    <property type="match status" value="1"/>
</dbReference>
<evidence type="ECO:0000256" key="13">
    <source>
        <dbReference type="ARBA" id="ARBA00022884"/>
    </source>
</evidence>
<dbReference type="InterPro" id="IPR057670">
    <property type="entry name" value="SH3_retrovirus"/>
</dbReference>
<keyword evidence="16" id="KW-0239">DNA-directed DNA polymerase</keyword>
<proteinExistence type="predicted"/>
<evidence type="ECO:0000256" key="9">
    <source>
        <dbReference type="ARBA" id="ARBA00022759"/>
    </source>
</evidence>
<feature type="domain" description="Integrase catalytic" evidence="22">
    <location>
        <begin position="165"/>
        <end position="338"/>
    </location>
</feature>
<evidence type="ECO:0000256" key="11">
    <source>
        <dbReference type="ARBA" id="ARBA00022840"/>
    </source>
</evidence>
<evidence type="ECO:0000256" key="20">
    <source>
        <dbReference type="ARBA" id="ARBA00049244"/>
    </source>
</evidence>
<evidence type="ECO:0000256" key="3">
    <source>
        <dbReference type="ARBA" id="ARBA00022612"/>
    </source>
</evidence>
<dbReference type="GO" id="GO:0015074">
    <property type="term" value="P:DNA integration"/>
    <property type="evidence" value="ECO:0007669"/>
    <property type="project" value="UniProtKB-KW"/>
</dbReference>
<dbReference type="Proteomes" id="UP000765509">
    <property type="component" value="Unassembled WGS sequence"/>
</dbReference>
<reference evidence="23" key="1">
    <citation type="submission" date="2021-03" db="EMBL/GenBank/DDBJ databases">
        <title>Draft genome sequence of rust myrtle Austropuccinia psidii MF-1, a brazilian biotype.</title>
        <authorList>
            <person name="Quecine M.C."/>
            <person name="Pachon D.M.R."/>
            <person name="Bonatelli M.L."/>
            <person name="Correr F.H."/>
            <person name="Franceschini L.M."/>
            <person name="Leite T.F."/>
            <person name="Margarido G.R.A."/>
            <person name="Almeida C.A."/>
            <person name="Ferrarezi J.A."/>
            <person name="Labate C.A."/>
        </authorList>
    </citation>
    <scope>NUCLEOTIDE SEQUENCE</scope>
    <source>
        <strain evidence="23">MF-1</strain>
    </source>
</reference>
<dbReference type="PANTHER" id="PTHR42648:SF11">
    <property type="entry name" value="TRANSPOSON TY4-P GAG-POL POLYPROTEIN"/>
    <property type="match status" value="1"/>
</dbReference>
<dbReference type="GO" id="GO:0006310">
    <property type="term" value="P:DNA recombination"/>
    <property type="evidence" value="ECO:0007669"/>
    <property type="project" value="UniProtKB-KW"/>
</dbReference>
<keyword evidence="9" id="KW-0255">Endonuclease</keyword>
<accession>A0A9Q3Q249</accession>
<keyword evidence="15" id="KW-0695">RNA-directed DNA polymerase</keyword>
<evidence type="ECO:0000256" key="6">
    <source>
        <dbReference type="ARBA" id="ARBA00022722"/>
    </source>
</evidence>
<dbReference type="Pfam" id="PF22936">
    <property type="entry name" value="Pol_BBD"/>
    <property type="match status" value="1"/>
</dbReference>
<feature type="region of interest" description="Disordered" evidence="21">
    <location>
        <begin position="484"/>
        <end position="507"/>
    </location>
</feature>
<dbReference type="AlphaFoldDB" id="A0A9Q3Q249"/>
<protein>
    <recommendedName>
        <fullName evidence="22">Integrase catalytic domain-containing protein</fullName>
    </recommendedName>
</protein>